<name>A0A385YZ66_9PSED</name>
<gene>
    <name evidence="2" type="ORF">D3880_06520</name>
</gene>
<proteinExistence type="predicted"/>
<dbReference type="OrthoDB" id="6961809at2"/>
<sequence length="152" mass="17037">MNNRNDKVTPQEEPTQAEIDPAKRSAARTAILSHADARDCTVYRPDEQDPEADHEEMGDAKLLFVGQFQAPQDWDAKDREEFFGDLDPELFIEAFIECEAAPASKGFFAAEVGDYVAAMPGGGHVVMYQVFDYYEDENGRKCVLVQDPDPML</sequence>
<dbReference type="KEGG" id="pcav:D3880_06520"/>
<keyword evidence="3" id="KW-1185">Reference proteome</keyword>
<dbReference type="AlphaFoldDB" id="A0A385YZ66"/>
<feature type="region of interest" description="Disordered" evidence="1">
    <location>
        <begin position="1"/>
        <end position="26"/>
    </location>
</feature>
<evidence type="ECO:0000256" key="1">
    <source>
        <dbReference type="SAM" id="MobiDB-lite"/>
    </source>
</evidence>
<evidence type="ECO:0000313" key="2">
    <source>
        <dbReference type="EMBL" id="AYC32056.1"/>
    </source>
</evidence>
<accession>A0A385YZ66</accession>
<feature type="compositionally biased region" description="Basic and acidic residues" evidence="1">
    <location>
        <begin position="1"/>
        <end position="10"/>
    </location>
</feature>
<evidence type="ECO:0000313" key="3">
    <source>
        <dbReference type="Proteomes" id="UP000265560"/>
    </source>
</evidence>
<dbReference type="RefSeq" id="WP_119892678.1">
    <property type="nucleotide sequence ID" value="NZ_CP032419.1"/>
</dbReference>
<protein>
    <submittedName>
        <fullName evidence="2">Uncharacterized protein</fullName>
    </submittedName>
</protein>
<dbReference type="Proteomes" id="UP000265560">
    <property type="component" value="Chromosome"/>
</dbReference>
<reference evidence="3" key="1">
    <citation type="submission" date="2018-09" db="EMBL/GenBank/DDBJ databases">
        <authorList>
            <person name="Zhu H."/>
        </authorList>
    </citation>
    <scope>NUCLEOTIDE SEQUENCE [LARGE SCALE GENOMIC DNA]</scope>
    <source>
        <strain evidence="3">K2W31S-8</strain>
    </source>
</reference>
<organism evidence="2 3">
    <name type="scientific">Pseudomonas cavernae</name>
    <dbReference type="NCBI Taxonomy" id="2320867"/>
    <lineage>
        <taxon>Bacteria</taxon>
        <taxon>Pseudomonadati</taxon>
        <taxon>Pseudomonadota</taxon>
        <taxon>Gammaproteobacteria</taxon>
        <taxon>Pseudomonadales</taxon>
        <taxon>Pseudomonadaceae</taxon>
        <taxon>Pseudomonas</taxon>
    </lineage>
</organism>
<dbReference type="EMBL" id="CP032419">
    <property type="protein sequence ID" value="AYC32056.1"/>
    <property type="molecule type" value="Genomic_DNA"/>
</dbReference>